<dbReference type="HOGENOM" id="CLU_2150690_0_0_1"/>
<keyword evidence="6" id="KW-0732">Signal</keyword>
<evidence type="ECO:0000256" key="4">
    <source>
        <dbReference type="ARBA" id="ARBA00022801"/>
    </source>
</evidence>
<reference evidence="8" key="2">
    <citation type="submission" date="2015-06" db="UniProtKB">
        <authorList>
            <consortium name="EnsemblProtists"/>
        </authorList>
    </citation>
    <scope>IDENTIFICATION</scope>
    <source>
        <strain evidence="8">Emoy2</strain>
    </source>
</reference>
<evidence type="ECO:0000259" key="7">
    <source>
        <dbReference type="PROSITE" id="PS51462"/>
    </source>
</evidence>
<evidence type="ECO:0000313" key="8">
    <source>
        <dbReference type="EnsemblProtists" id="HpaP802404"/>
    </source>
</evidence>
<dbReference type="STRING" id="559515.M4B802"/>
<evidence type="ECO:0000313" key="9">
    <source>
        <dbReference type="Proteomes" id="UP000011713"/>
    </source>
</evidence>
<evidence type="ECO:0000256" key="1">
    <source>
        <dbReference type="ARBA" id="ARBA00001946"/>
    </source>
</evidence>
<dbReference type="GO" id="GO:0046872">
    <property type="term" value="F:metal ion binding"/>
    <property type="evidence" value="ECO:0007669"/>
    <property type="project" value="UniProtKB-KW"/>
</dbReference>
<feature type="signal peptide" evidence="6">
    <location>
        <begin position="1"/>
        <end position="23"/>
    </location>
</feature>
<dbReference type="AlphaFoldDB" id="M4B802"/>
<comment type="cofactor">
    <cofactor evidence="1">
        <name>Mg(2+)</name>
        <dbReference type="ChEBI" id="CHEBI:18420"/>
    </cofactor>
</comment>
<dbReference type="EnsemblProtists" id="HpaT802404">
    <property type="protein sequence ID" value="HpaP802404"/>
    <property type="gene ID" value="HpaG802404"/>
</dbReference>
<dbReference type="EMBL" id="JH597957">
    <property type="status" value="NOT_ANNOTATED_CDS"/>
    <property type="molecule type" value="Genomic_DNA"/>
</dbReference>
<dbReference type="Pfam" id="PF00293">
    <property type="entry name" value="NUDIX"/>
    <property type="match status" value="1"/>
</dbReference>
<dbReference type="Gene3D" id="3.90.79.10">
    <property type="entry name" value="Nucleoside Triphosphate Pyrophosphohydrolase"/>
    <property type="match status" value="1"/>
</dbReference>
<dbReference type="InParanoid" id="M4B802"/>
<sequence>MRAVPTWPRRLFTLALIVRDSVAADGEQQVLLGLKKRGFGVGKWNGFGGKVEATDASIVAAAAREVLEEANVHVRSEDLESCGVLLFSFEEREEVKVCGRKTAGDVACCLID</sequence>
<evidence type="ECO:0000256" key="5">
    <source>
        <dbReference type="ARBA" id="ARBA00022842"/>
    </source>
</evidence>
<organism evidence="8 9">
    <name type="scientific">Hyaloperonospora arabidopsidis (strain Emoy2)</name>
    <name type="common">Downy mildew agent</name>
    <name type="synonym">Peronospora arabidopsidis</name>
    <dbReference type="NCBI Taxonomy" id="559515"/>
    <lineage>
        <taxon>Eukaryota</taxon>
        <taxon>Sar</taxon>
        <taxon>Stramenopiles</taxon>
        <taxon>Oomycota</taxon>
        <taxon>Peronosporomycetes</taxon>
        <taxon>Peronosporales</taxon>
        <taxon>Peronosporaceae</taxon>
        <taxon>Hyaloperonospora</taxon>
    </lineage>
</organism>
<reference evidence="9" key="1">
    <citation type="journal article" date="2010" name="Science">
        <title>Signatures of adaptation to obligate biotrophy in the Hyaloperonospora arabidopsidis genome.</title>
        <authorList>
            <person name="Baxter L."/>
            <person name="Tripathy S."/>
            <person name="Ishaque N."/>
            <person name="Boot N."/>
            <person name="Cabral A."/>
            <person name="Kemen E."/>
            <person name="Thines M."/>
            <person name="Ah-Fong A."/>
            <person name="Anderson R."/>
            <person name="Badejoko W."/>
            <person name="Bittner-Eddy P."/>
            <person name="Boore J.L."/>
            <person name="Chibucos M.C."/>
            <person name="Coates M."/>
            <person name="Dehal P."/>
            <person name="Delehaunty K."/>
            <person name="Dong S."/>
            <person name="Downton P."/>
            <person name="Dumas B."/>
            <person name="Fabro G."/>
            <person name="Fronick C."/>
            <person name="Fuerstenberg S.I."/>
            <person name="Fulton L."/>
            <person name="Gaulin E."/>
            <person name="Govers F."/>
            <person name="Hughes L."/>
            <person name="Humphray S."/>
            <person name="Jiang R.H."/>
            <person name="Judelson H."/>
            <person name="Kamoun S."/>
            <person name="Kyung K."/>
            <person name="Meijer H."/>
            <person name="Minx P."/>
            <person name="Morris P."/>
            <person name="Nelson J."/>
            <person name="Phuntumart V."/>
            <person name="Qutob D."/>
            <person name="Rehmany A."/>
            <person name="Rougon-Cardoso A."/>
            <person name="Ryden P."/>
            <person name="Torto-Alalibo T."/>
            <person name="Studholme D."/>
            <person name="Wang Y."/>
            <person name="Win J."/>
            <person name="Wood J."/>
            <person name="Clifton S.W."/>
            <person name="Rogers J."/>
            <person name="Van den Ackerveken G."/>
            <person name="Jones J.D."/>
            <person name="McDowell J.M."/>
            <person name="Beynon J."/>
            <person name="Tyler B.M."/>
        </authorList>
    </citation>
    <scope>NUCLEOTIDE SEQUENCE [LARGE SCALE GENOMIC DNA]</scope>
    <source>
        <strain evidence="9">Emoy2</strain>
    </source>
</reference>
<dbReference type="InterPro" id="IPR000086">
    <property type="entry name" value="NUDIX_hydrolase_dom"/>
</dbReference>
<evidence type="ECO:0000256" key="3">
    <source>
        <dbReference type="ARBA" id="ARBA00022723"/>
    </source>
</evidence>
<dbReference type="PROSITE" id="PS51462">
    <property type="entry name" value="NUDIX"/>
    <property type="match status" value="1"/>
</dbReference>
<dbReference type="Proteomes" id="UP000011713">
    <property type="component" value="Unassembled WGS sequence"/>
</dbReference>
<dbReference type="SUPFAM" id="SSF55811">
    <property type="entry name" value="Nudix"/>
    <property type="match status" value="1"/>
</dbReference>
<feature type="chain" id="PRO_5004048837" description="Nudix hydrolase domain-containing protein" evidence="6">
    <location>
        <begin position="24"/>
        <end position="112"/>
    </location>
</feature>
<dbReference type="GO" id="GO:0005737">
    <property type="term" value="C:cytoplasm"/>
    <property type="evidence" value="ECO:0007669"/>
    <property type="project" value="TreeGrafter"/>
</dbReference>
<dbReference type="PANTHER" id="PTHR43758">
    <property type="entry name" value="7,8-DIHYDRO-8-OXOGUANINE TRIPHOSPHATASE"/>
    <property type="match status" value="1"/>
</dbReference>
<keyword evidence="5" id="KW-0460">Magnesium</keyword>
<keyword evidence="3" id="KW-0479">Metal-binding</keyword>
<comment type="similarity">
    <text evidence="2">Belongs to the Nudix hydrolase family.</text>
</comment>
<evidence type="ECO:0000256" key="6">
    <source>
        <dbReference type="SAM" id="SignalP"/>
    </source>
</evidence>
<dbReference type="GO" id="GO:0008413">
    <property type="term" value="F:8-oxo-7,8-dihydroguanosine triphosphate pyrophosphatase activity"/>
    <property type="evidence" value="ECO:0007669"/>
    <property type="project" value="TreeGrafter"/>
</dbReference>
<keyword evidence="4" id="KW-0378">Hydrolase</keyword>
<protein>
    <recommendedName>
        <fullName evidence="7">Nudix hydrolase domain-containing protein</fullName>
    </recommendedName>
</protein>
<proteinExistence type="inferred from homology"/>
<dbReference type="PANTHER" id="PTHR43758:SF2">
    <property type="entry name" value="OXIDIZED PURINE NUCLEOSIDE TRIPHOSPHATE HYDROLASE"/>
    <property type="match status" value="1"/>
</dbReference>
<dbReference type="eggNOG" id="ENOG502S254">
    <property type="taxonomic scope" value="Eukaryota"/>
</dbReference>
<accession>M4B802</accession>
<feature type="domain" description="Nudix hydrolase" evidence="7">
    <location>
        <begin position="8"/>
        <end position="112"/>
    </location>
</feature>
<keyword evidence="9" id="KW-1185">Reference proteome</keyword>
<name>M4B802_HYAAE</name>
<dbReference type="GO" id="GO:0042262">
    <property type="term" value="P:DNA protection"/>
    <property type="evidence" value="ECO:0007669"/>
    <property type="project" value="TreeGrafter"/>
</dbReference>
<evidence type="ECO:0000256" key="2">
    <source>
        <dbReference type="ARBA" id="ARBA00005582"/>
    </source>
</evidence>
<dbReference type="InterPro" id="IPR015797">
    <property type="entry name" value="NUDIX_hydrolase-like_dom_sf"/>
</dbReference>
<dbReference type="VEuPathDB" id="FungiDB:HpaG802404"/>